<dbReference type="PATRIC" id="fig|1116472.3.peg.2879"/>
<evidence type="ECO:0000313" key="7">
    <source>
        <dbReference type="EMBL" id="ESS71394.1"/>
    </source>
</evidence>
<evidence type="ECO:0000256" key="2">
    <source>
        <dbReference type="ARBA" id="ARBA00022691"/>
    </source>
</evidence>
<dbReference type="Gene3D" id="3.20.20.70">
    <property type="entry name" value="Aldolase class I"/>
    <property type="match status" value="1"/>
</dbReference>
<dbReference type="eggNOG" id="COG0731">
    <property type="taxonomic scope" value="Bacteria"/>
</dbReference>
<dbReference type="GO" id="GO:0051536">
    <property type="term" value="F:iron-sulfur cluster binding"/>
    <property type="evidence" value="ECO:0007669"/>
    <property type="project" value="UniProtKB-KW"/>
</dbReference>
<evidence type="ECO:0000256" key="3">
    <source>
        <dbReference type="ARBA" id="ARBA00022723"/>
    </source>
</evidence>
<dbReference type="GO" id="GO:0003824">
    <property type="term" value="F:catalytic activity"/>
    <property type="evidence" value="ECO:0007669"/>
    <property type="project" value="InterPro"/>
</dbReference>
<evidence type="ECO:0000256" key="5">
    <source>
        <dbReference type="ARBA" id="ARBA00023014"/>
    </source>
</evidence>
<keyword evidence="2" id="KW-0949">S-adenosyl-L-methionine</keyword>
<dbReference type="SFLD" id="SFLDS00029">
    <property type="entry name" value="Radical_SAM"/>
    <property type="match status" value="1"/>
</dbReference>
<sequence length="284" mass="31485">MTPSSLTTLNHDRDVAGLTYVYPVLSRRAGGLSIGINFNTNNACNWRCIYCQVPNLVKGAAPDLNLALLEWELGFFLKDVQQGDFYRRFRVETNNQVIKDIAISGNGEPTSVKNFTKAIALIGEIATTSGVFPTSKFVLITNGSLVHQQKVKEGLQTLNRYGGEVWFKLDSATKQRRALFNETTQSVKSSLENLRISSELCTTKLQTCLFDYAGQGWPEAEKQAYLDALKTIKATADVKEIMLYTLARPSMHPEANRLAMLPPDVLNAIAEEIRQLGFVVSVAC</sequence>
<comment type="caution">
    <text evidence="7">The sequence shown here is derived from an EMBL/GenBank/DDBJ whole genome shotgun (WGS) entry which is preliminary data.</text>
</comment>
<dbReference type="Proteomes" id="UP000017842">
    <property type="component" value="Unassembled WGS sequence"/>
</dbReference>
<dbReference type="OrthoDB" id="9800840at2"/>
<reference evidence="7 8" key="1">
    <citation type="journal article" date="2013" name="Genome Announc.">
        <title>Draft Genome Sequence of the Methanotrophic Gammaproteobacterium Methyloglobulus morosus DSM 22980 Strain KoM1.</title>
        <authorList>
            <person name="Poehlein A."/>
            <person name="Deutzmann J.S."/>
            <person name="Daniel R."/>
            <person name="Simeonova D.D."/>
        </authorList>
    </citation>
    <scope>NUCLEOTIDE SEQUENCE [LARGE SCALE GENOMIC DNA]</scope>
    <source>
        <strain evidence="7 8">KoM1</strain>
    </source>
</reference>
<dbReference type="GO" id="GO:0046872">
    <property type="term" value="F:metal ion binding"/>
    <property type="evidence" value="ECO:0007669"/>
    <property type="project" value="UniProtKB-KW"/>
</dbReference>
<dbReference type="CDD" id="cd01335">
    <property type="entry name" value="Radical_SAM"/>
    <property type="match status" value="1"/>
</dbReference>
<keyword evidence="5" id="KW-0411">Iron-sulfur</keyword>
<evidence type="ECO:0000313" key="8">
    <source>
        <dbReference type="Proteomes" id="UP000017842"/>
    </source>
</evidence>
<proteinExistence type="predicted"/>
<dbReference type="SUPFAM" id="SSF102114">
    <property type="entry name" value="Radical SAM enzymes"/>
    <property type="match status" value="1"/>
</dbReference>
<gene>
    <name evidence="7" type="ORF">MGMO_105c00500</name>
</gene>
<evidence type="ECO:0000256" key="1">
    <source>
        <dbReference type="ARBA" id="ARBA00001966"/>
    </source>
</evidence>
<dbReference type="InterPro" id="IPR007197">
    <property type="entry name" value="rSAM"/>
</dbReference>
<evidence type="ECO:0000259" key="6">
    <source>
        <dbReference type="Pfam" id="PF04055"/>
    </source>
</evidence>
<accession>V5BU41</accession>
<dbReference type="Pfam" id="PF04055">
    <property type="entry name" value="Radical_SAM"/>
    <property type="match status" value="1"/>
</dbReference>
<dbReference type="STRING" id="1116472.MGMO_105c00500"/>
<dbReference type="EMBL" id="AYLO01000100">
    <property type="protein sequence ID" value="ESS71394.1"/>
    <property type="molecule type" value="Genomic_DNA"/>
</dbReference>
<organism evidence="7 8">
    <name type="scientific">Methyloglobulus morosus KoM1</name>
    <dbReference type="NCBI Taxonomy" id="1116472"/>
    <lineage>
        <taxon>Bacteria</taxon>
        <taxon>Pseudomonadati</taxon>
        <taxon>Pseudomonadota</taxon>
        <taxon>Gammaproteobacteria</taxon>
        <taxon>Methylococcales</taxon>
        <taxon>Methylococcaceae</taxon>
        <taxon>Methyloglobulus</taxon>
    </lineage>
</organism>
<protein>
    <submittedName>
        <fullName evidence="7">Radical SAM domain-containing protein</fullName>
    </submittedName>
</protein>
<keyword evidence="8" id="KW-1185">Reference proteome</keyword>
<name>V5BU41_9GAMM</name>
<dbReference type="InterPro" id="IPR058240">
    <property type="entry name" value="rSAM_sf"/>
</dbReference>
<feature type="domain" description="Radical SAM core" evidence="6">
    <location>
        <begin position="39"/>
        <end position="202"/>
    </location>
</feature>
<dbReference type="InterPro" id="IPR013785">
    <property type="entry name" value="Aldolase_TIM"/>
</dbReference>
<comment type="cofactor">
    <cofactor evidence="1">
        <name>[4Fe-4S] cluster</name>
        <dbReference type="ChEBI" id="CHEBI:49883"/>
    </cofactor>
</comment>
<dbReference type="RefSeq" id="WP_023495565.1">
    <property type="nucleotide sequence ID" value="NZ_AYLO01000100.1"/>
</dbReference>
<keyword evidence="4" id="KW-0408">Iron</keyword>
<dbReference type="AlphaFoldDB" id="V5BU41"/>
<keyword evidence="3" id="KW-0479">Metal-binding</keyword>
<evidence type="ECO:0000256" key="4">
    <source>
        <dbReference type="ARBA" id="ARBA00023004"/>
    </source>
</evidence>